<feature type="binding site" evidence="13">
    <location>
        <position position="483"/>
    </location>
    <ligand>
        <name>GMP</name>
        <dbReference type="ChEBI" id="CHEBI:58115"/>
    </ligand>
</feature>
<comment type="catalytic activity">
    <reaction evidence="10">
        <text>a 3'-end 3'-phospho-ribonucleotide-RNA + a 5'-end dephospho-ribonucleoside-RNA + GTP = a ribonucleotidyl-ribonucleotide-RNA + GMP + diphosphate</text>
        <dbReference type="Rhea" id="RHEA:68076"/>
        <dbReference type="Rhea" id="RHEA-COMP:10463"/>
        <dbReference type="Rhea" id="RHEA-COMP:13936"/>
        <dbReference type="Rhea" id="RHEA-COMP:17355"/>
        <dbReference type="ChEBI" id="CHEBI:33019"/>
        <dbReference type="ChEBI" id="CHEBI:37565"/>
        <dbReference type="ChEBI" id="CHEBI:58115"/>
        <dbReference type="ChEBI" id="CHEBI:83062"/>
        <dbReference type="ChEBI" id="CHEBI:138284"/>
        <dbReference type="ChEBI" id="CHEBI:173118"/>
        <dbReference type="EC" id="6.5.1.8"/>
    </reaction>
</comment>
<dbReference type="FunFam" id="3.90.1860.10:FF:000001">
    <property type="entry name" value="tRNA-splicing ligase RtcB homolog"/>
    <property type="match status" value="1"/>
</dbReference>
<dbReference type="GO" id="GO:0170057">
    <property type="term" value="F:RNA ligase (GTP) activity"/>
    <property type="evidence" value="ECO:0007669"/>
    <property type="project" value="UniProtKB-EC"/>
</dbReference>
<dbReference type="EMBL" id="DQVM01000111">
    <property type="protein sequence ID" value="HIQ30048.1"/>
    <property type="molecule type" value="Genomic_DNA"/>
</dbReference>
<feature type="binding site" evidence="13">
    <location>
        <position position="388"/>
    </location>
    <ligand>
        <name>GMP</name>
        <dbReference type="ChEBI" id="CHEBI:58115"/>
    </ligand>
</feature>
<comment type="catalytic activity">
    <reaction evidence="11">
        <text>a 3'-end 2',3'-cyclophospho-ribonucleotide-RNA + a 5'-end dephospho-ribonucleoside-RNA + GTP + H2O = a ribonucleotidyl-ribonucleotide-RNA + GMP + diphosphate + H(+)</text>
        <dbReference type="Rhea" id="RHEA:68080"/>
        <dbReference type="Rhea" id="RHEA-COMP:10464"/>
        <dbReference type="Rhea" id="RHEA-COMP:13936"/>
        <dbReference type="Rhea" id="RHEA-COMP:17355"/>
        <dbReference type="ChEBI" id="CHEBI:15377"/>
        <dbReference type="ChEBI" id="CHEBI:15378"/>
        <dbReference type="ChEBI" id="CHEBI:33019"/>
        <dbReference type="ChEBI" id="CHEBI:37565"/>
        <dbReference type="ChEBI" id="CHEBI:58115"/>
        <dbReference type="ChEBI" id="CHEBI:83064"/>
        <dbReference type="ChEBI" id="CHEBI:138284"/>
        <dbReference type="ChEBI" id="CHEBI:173118"/>
        <dbReference type="EC" id="6.5.1.8"/>
    </reaction>
</comment>
<dbReference type="InterPro" id="IPR036025">
    <property type="entry name" value="RtcB-like_sf"/>
</dbReference>
<gene>
    <name evidence="15" type="primary">rtcB</name>
    <name evidence="16" type="ORF">EYH45_05735</name>
</gene>
<feature type="binding site" evidence="13">
    <location>
        <begin position="332"/>
        <end position="333"/>
    </location>
    <ligand>
        <name>GMP</name>
        <dbReference type="ChEBI" id="CHEBI:58115"/>
    </ligand>
</feature>
<evidence type="ECO:0000256" key="11">
    <source>
        <dbReference type="ARBA" id="ARBA00049514"/>
    </source>
</evidence>
<evidence type="ECO:0000256" key="12">
    <source>
        <dbReference type="PIRSR" id="PIRSR601233-1"/>
    </source>
</evidence>
<dbReference type="GO" id="GO:0046872">
    <property type="term" value="F:metal ion binding"/>
    <property type="evidence" value="ECO:0007669"/>
    <property type="project" value="UniProtKB-UniRule"/>
</dbReference>
<evidence type="ECO:0000256" key="9">
    <source>
        <dbReference type="ARBA" id="ARBA00045316"/>
    </source>
</evidence>
<keyword evidence="5 13" id="KW-0547">Nucleotide-binding</keyword>
<dbReference type="Proteomes" id="UP000608579">
    <property type="component" value="Unassembled WGS sequence"/>
</dbReference>
<evidence type="ECO:0000256" key="13">
    <source>
        <dbReference type="PIRSR" id="PIRSR601233-2"/>
    </source>
</evidence>
<evidence type="ECO:0000256" key="5">
    <source>
        <dbReference type="ARBA" id="ARBA00022741"/>
    </source>
</evidence>
<organism evidence="16 17">
    <name type="scientific">Caldiarchaeum subterraneum</name>
    <dbReference type="NCBI Taxonomy" id="311458"/>
    <lineage>
        <taxon>Archaea</taxon>
        <taxon>Nitrososphaerota</taxon>
        <taxon>Candidatus Caldarchaeales</taxon>
        <taxon>Candidatus Caldarchaeaceae</taxon>
        <taxon>Candidatus Caldarchaeum</taxon>
    </lineage>
</organism>
<dbReference type="PANTHER" id="PTHR11118">
    <property type="entry name" value="RNA-SPLICING LIGASE RTCB HOMOLOG"/>
    <property type="match status" value="1"/>
</dbReference>
<evidence type="ECO:0000256" key="7">
    <source>
        <dbReference type="ARBA" id="ARBA00023211"/>
    </source>
</evidence>
<dbReference type="AlphaFoldDB" id="A0A833A4S9"/>
<feature type="binding site" evidence="13">
    <location>
        <begin position="381"/>
        <end position="384"/>
    </location>
    <ligand>
        <name>GMP</name>
        <dbReference type="ChEBI" id="CHEBI:58115"/>
    </ligand>
</feature>
<evidence type="ECO:0000313" key="16">
    <source>
        <dbReference type="EMBL" id="HIQ30048.1"/>
    </source>
</evidence>
<name>A0A833A4S9_CALS0</name>
<dbReference type="GO" id="GO:0005525">
    <property type="term" value="F:GTP binding"/>
    <property type="evidence" value="ECO:0007669"/>
    <property type="project" value="UniProtKB-KW"/>
</dbReference>
<keyword evidence="3 15" id="KW-0436">Ligase</keyword>
<dbReference type="EC" id="6.5.1.-" evidence="15"/>
<accession>A0A833A4S9</accession>
<evidence type="ECO:0000256" key="2">
    <source>
        <dbReference type="ARBA" id="ARBA00011245"/>
    </source>
</evidence>
<reference evidence="16" key="1">
    <citation type="journal article" date="2020" name="ISME J.">
        <title>Gammaproteobacteria mediating utilization of methyl-, sulfur- and petroleum organic compounds in deep ocean hydrothermal plumes.</title>
        <authorList>
            <person name="Zhou Z."/>
            <person name="Liu Y."/>
            <person name="Pan J."/>
            <person name="Cron B.R."/>
            <person name="Toner B.M."/>
            <person name="Anantharaman K."/>
            <person name="Breier J.A."/>
            <person name="Dick G.J."/>
            <person name="Li M."/>
        </authorList>
    </citation>
    <scope>NUCLEOTIDE SEQUENCE</scope>
    <source>
        <strain evidence="16">SZUA-1515</strain>
    </source>
</reference>
<comment type="similarity">
    <text evidence="1 15">Belongs to the RtcB family.</text>
</comment>
<evidence type="ECO:0000256" key="10">
    <source>
        <dbReference type="ARBA" id="ARBA00047746"/>
    </source>
</evidence>
<keyword evidence="6 13" id="KW-0342">GTP-binding</keyword>
<proteinExistence type="inferred from homology"/>
<dbReference type="GO" id="GO:0003972">
    <property type="term" value="F:RNA ligase (ATP) activity"/>
    <property type="evidence" value="ECO:0007669"/>
    <property type="project" value="TreeGrafter"/>
</dbReference>
<evidence type="ECO:0000256" key="8">
    <source>
        <dbReference type="ARBA" id="ARBA00033766"/>
    </source>
</evidence>
<feature type="binding site" evidence="13">
    <location>
        <begin position="205"/>
        <end position="209"/>
    </location>
    <ligand>
        <name>GMP</name>
        <dbReference type="ChEBI" id="CHEBI:58115"/>
    </ligand>
</feature>
<comment type="subunit">
    <text evidence="2 15">Monomer.</text>
</comment>
<comment type="cofactor">
    <cofactor evidence="14 15">
        <name>Mn(2+)</name>
        <dbReference type="ChEBI" id="CHEBI:29035"/>
    </cofactor>
    <text evidence="14 15">Binds 2 manganese ions per subunit.</text>
</comment>
<comment type="function">
    <text evidence="9">Essential for tRNA splicing and maturation. Acts by directly joining spliced tRNA halves to mature-sized tRNAs. Joins RNA with 2',3'-cyclic-phosphate or 3'-phosphate ends to RNA with 5'-hydroxy ends.</text>
</comment>
<dbReference type="Gene3D" id="3.90.1860.10">
    <property type="entry name" value="tRNA-splicing ligase RtcB"/>
    <property type="match status" value="1"/>
</dbReference>
<feature type="binding site" evidence="13">
    <location>
        <begin position="407"/>
        <end position="410"/>
    </location>
    <ligand>
        <name>GMP</name>
        <dbReference type="ChEBI" id="CHEBI:58115"/>
    </ligand>
</feature>
<evidence type="ECO:0000256" key="14">
    <source>
        <dbReference type="PIRSR" id="PIRSR601233-3"/>
    </source>
</evidence>
<evidence type="ECO:0000256" key="15">
    <source>
        <dbReference type="RuleBase" id="RU371113"/>
    </source>
</evidence>
<feature type="binding site" evidence="14">
    <location>
        <position position="206"/>
    </location>
    <ligand>
        <name>Mn(2+)</name>
        <dbReference type="ChEBI" id="CHEBI:29035"/>
        <label>1</label>
    </ligand>
</feature>
<evidence type="ECO:0000256" key="1">
    <source>
        <dbReference type="ARBA" id="ARBA00008071"/>
    </source>
</evidence>
<feature type="active site" description="GMP-histidine intermediate" evidence="12">
    <location>
        <position position="407"/>
    </location>
</feature>
<dbReference type="Pfam" id="PF01139">
    <property type="entry name" value="RtcB"/>
    <property type="match status" value="1"/>
</dbReference>
<dbReference type="GO" id="GO:0006388">
    <property type="term" value="P:tRNA splicing, via endonucleolytic cleavage and ligation"/>
    <property type="evidence" value="ECO:0007669"/>
    <property type="project" value="UniProtKB-ARBA"/>
</dbReference>
<dbReference type="SUPFAM" id="SSF103365">
    <property type="entry name" value="Hypothetical protein PH1602"/>
    <property type="match status" value="1"/>
</dbReference>
<evidence type="ECO:0000313" key="17">
    <source>
        <dbReference type="Proteomes" id="UP000608579"/>
    </source>
</evidence>
<dbReference type="PANTHER" id="PTHR11118:SF1">
    <property type="entry name" value="RNA-SPLICING LIGASE RTCB HOMOLOG"/>
    <property type="match status" value="1"/>
</dbReference>
<keyword evidence="7 14" id="KW-0464">Manganese</keyword>
<sequence>MAPPLQRVDKYVWKIPQTYRSGMRVPVIVYASEKLIQKMQQDRTLEQAVNVSMLPGVQKHVTVLPDAHEGYGFPIGGVAAMDVETGVISPGGIGYDINCGVRLMVTNLSVDEVRPRIKELVDTIFANVPAGLGSRRKDFNVTHSDLDKIVVEGARYIIERYGLGWDEDYKHMEESGAIQGADPSVVSPTAKSRGQAQIGTLGSGNHFLEVQRVDKIFDERAAKIMGITHEGQVTVLIHCGSRGYGHQICSDYLRVMERGAVKYGIRLPDRELACVPIKSNEAQQYLKAFKCAVNFAFANRQAISHWVRQSFQKVFRRDPEDLGMKIVYDVCHNIAKFEKHKVNGGAKEVLVHRKGATRSFPAGHQLIPEDYRAIGQPVLIPGSMGTASWVLLGNPNAMELSFGSTAHGAGREMSRAGAKRRYRGDQVIRDLESRGVYVRGDSMATIVEEVDAAYKSVDEVVEVSHQVGIGTKVARLVPIGVVKG</sequence>
<feature type="binding site" evidence="14">
    <location>
        <position position="96"/>
    </location>
    <ligand>
        <name>Mn(2+)</name>
        <dbReference type="ChEBI" id="CHEBI:29035"/>
        <label>1</label>
    </ligand>
</feature>
<keyword evidence="4 14" id="KW-0479">Metal-binding</keyword>
<evidence type="ECO:0000256" key="3">
    <source>
        <dbReference type="ARBA" id="ARBA00022598"/>
    </source>
</evidence>
<dbReference type="InterPro" id="IPR001233">
    <property type="entry name" value="RtcB"/>
</dbReference>
<comment type="caution">
    <text evidence="16">The sequence shown here is derived from an EMBL/GenBank/DDBJ whole genome shotgun (WGS) entry which is preliminary data.</text>
</comment>
<feature type="binding site" evidence="14">
    <location>
        <position position="238"/>
    </location>
    <ligand>
        <name>Mn(2+)</name>
        <dbReference type="ChEBI" id="CHEBI:29035"/>
        <label>2</label>
    </ligand>
</feature>
<feature type="binding site" evidence="14">
    <location>
        <position position="332"/>
    </location>
    <ligand>
        <name>Mn(2+)</name>
        <dbReference type="ChEBI" id="CHEBI:29035"/>
        <label>2</label>
    </ligand>
</feature>
<protein>
    <recommendedName>
        <fullName evidence="8 15">tRNA-splicing ligase RtcB</fullName>
        <ecNumber evidence="15">6.5.1.-</ecNumber>
    </recommendedName>
</protein>
<evidence type="ECO:0000256" key="6">
    <source>
        <dbReference type="ARBA" id="ARBA00023134"/>
    </source>
</evidence>
<evidence type="ECO:0000256" key="4">
    <source>
        <dbReference type="ARBA" id="ARBA00022723"/>
    </source>
</evidence>